<name>A0A1F5KU13_9BACT</name>
<evidence type="ECO:0000313" key="4">
    <source>
        <dbReference type="Proteomes" id="UP000178565"/>
    </source>
</evidence>
<proteinExistence type="inferred from homology"/>
<dbReference type="EMBL" id="MFDM01000003">
    <property type="protein sequence ID" value="OGE44402.1"/>
    <property type="molecule type" value="Genomic_DNA"/>
</dbReference>
<dbReference type="Proteomes" id="UP000178565">
    <property type="component" value="Unassembled WGS sequence"/>
</dbReference>
<feature type="non-terminal residue" evidence="3">
    <location>
        <position position="1"/>
    </location>
</feature>
<dbReference type="Gene3D" id="2.120.10.30">
    <property type="entry name" value="TolB, C-terminal domain"/>
    <property type="match status" value="2"/>
</dbReference>
<accession>A0A1F5KU13</accession>
<evidence type="ECO:0000256" key="1">
    <source>
        <dbReference type="ARBA" id="ARBA00009820"/>
    </source>
</evidence>
<dbReference type="InterPro" id="IPR011659">
    <property type="entry name" value="WD40"/>
</dbReference>
<dbReference type="PANTHER" id="PTHR36842:SF1">
    <property type="entry name" value="PROTEIN TOLB"/>
    <property type="match status" value="1"/>
</dbReference>
<evidence type="ECO:0000256" key="2">
    <source>
        <dbReference type="SAM" id="MobiDB-lite"/>
    </source>
</evidence>
<dbReference type="InterPro" id="IPR011042">
    <property type="entry name" value="6-blade_b-propeller_TolB-like"/>
</dbReference>
<protein>
    <recommendedName>
        <fullName evidence="5">DUF5050 domain-containing protein</fullName>
    </recommendedName>
</protein>
<feature type="region of interest" description="Disordered" evidence="2">
    <location>
        <begin position="1"/>
        <end position="36"/>
    </location>
</feature>
<dbReference type="PANTHER" id="PTHR36842">
    <property type="entry name" value="PROTEIN TOLB HOMOLOG"/>
    <property type="match status" value="1"/>
</dbReference>
<comment type="similarity">
    <text evidence="1">Belongs to the TolB family.</text>
</comment>
<feature type="compositionally biased region" description="Polar residues" evidence="2">
    <location>
        <begin position="337"/>
        <end position="347"/>
    </location>
</feature>
<organism evidence="3 4">
    <name type="scientific">Candidatus Daviesbacteria bacterium RIFCSPLOWO2_01_FULL_39_12</name>
    <dbReference type="NCBI Taxonomy" id="1797785"/>
    <lineage>
        <taxon>Bacteria</taxon>
        <taxon>Candidatus Daviesiibacteriota</taxon>
    </lineage>
</organism>
<feature type="compositionally biased region" description="Low complexity" evidence="2">
    <location>
        <begin position="8"/>
        <end position="35"/>
    </location>
</feature>
<dbReference type="Pfam" id="PF07676">
    <property type="entry name" value="PD40"/>
    <property type="match status" value="4"/>
</dbReference>
<evidence type="ECO:0000313" key="3">
    <source>
        <dbReference type="EMBL" id="OGE44402.1"/>
    </source>
</evidence>
<dbReference type="SUPFAM" id="SSF69304">
    <property type="entry name" value="Tricorn protease N-terminal domain"/>
    <property type="match status" value="1"/>
</dbReference>
<dbReference type="STRING" id="1797785.A3B45_03965"/>
<gene>
    <name evidence="3" type="ORF">A3B45_03965</name>
</gene>
<dbReference type="AlphaFoldDB" id="A0A1F5KU13"/>
<evidence type="ECO:0008006" key="5">
    <source>
        <dbReference type="Google" id="ProtNLM"/>
    </source>
</evidence>
<comment type="caution">
    <text evidence="3">The sequence shown here is derived from an EMBL/GenBank/DDBJ whole genome shotgun (WGS) entry which is preliminary data.</text>
</comment>
<feature type="region of interest" description="Disordered" evidence="2">
    <location>
        <begin position="337"/>
        <end position="358"/>
    </location>
</feature>
<sequence length="358" mass="39947">PTVKVGNTPTPTKTATLTPTPSPTPTATETPTATPTPLPLIDISNLLIAYGTNRTGNPEVFLSNLINLTNHPANDRNYVWSPNGRYIYFISNRFGNDDAWRVNVFDPQRTRLNITNHPAPESEVTTFRNKIAFVSQRDGDRRPTIYTADEDGNDIRRLITPFSEGLSNPRLFWDNQNQKEKISFDLHAEDSRRQEVMMQNLDGSDLSNISRSNSEDYQGLPSPDGSKILFLSNRTGRTQIFSAPTDGSLSPKQLTFEGNNNNTRWFGDGSKIIFQSDRTGRNQIFTMNADGSNQQNLSLNQFNEHSPSLSPDGRMVTYVSDASGNGDVWVKMIDGSLQPTNVSNDPSNDYEPKWQPVG</sequence>
<reference evidence="3 4" key="1">
    <citation type="journal article" date="2016" name="Nat. Commun.">
        <title>Thousands of microbial genomes shed light on interconnected biogeochemical processes in an aquifer system.</title>
        <authorList>
            <person name="Anantharaman K."/>
            <person name="Brown C.T."/>
            <person name="Hug L.A."/>
            <person name="Sharon I."/>
            <person name="Castelle C.J."/>
            <person name="Probst A.J."/>
            <person name="Thomas B.C."/>
            <person name="Singh A."/>
            <person name="Wilkins M.J."/>
            <person name="Karaoz U."/>
            <person name="Brodie E.L."/>
            <person name="Williams K.H."/>
            <person name="Hubbard S.S."/>
            <person name="Banfield J.F."/>
        </authorList>
    </citation>
    <scope>NUCLEOTIDE SEQUENCE [LARGE SCALE GENOMIC DNA]</scope>
</reference>